<name>X0TIQ9_9ZZZZ</name>
<dbReference type="EMBL" id="BARS01015212">
    <property type="protein sequence ID" value="GAF88037.1"/>
    <property type="molecule type" value="Genomic_DNA"/>
</dbReference>
<protein>
    <submittedName>
        <fullName evidence="1">Uncharacterized protein</fullName>
    </submittedName>
</protein>
<accession>X0TIQ9</accession>
<gene>
    <name evidence="1" type="ORF">S01H1_25224</name>
</gene>
<evidence type="ECO:0000313" key="1">
    <source>
        <dbReference type="EMBL" id="GAF88037.1"/>
    </source>
</evidence>
<comment type="caution">
    <text evidence="1">The sequence shown here is derived from an EMBL/GenBank/DDBJ whole genome shotgun (WGS) entry which is preliminary data.</text>
</comment>
<proteinExistence type="predicted"/>
<organism evidence="1">
    <name type="scientific">marine sediment metagenome</name>
    <dbReference type="NCBI Taxonomy" id="412755"/>
    <lineage>
        <taxon>unclassified sequences</taxon>
        <taxon>metagenomes</taxon>
        <taxon>ecological metagenomes</taxon>
    </lineage>
</organism>
<sequence length="76" mass="8758">MTVETVKEAQDFLTVTNNGQVKRIIDIEMLLERHGSTMVLSLLKDLLKEKQRILRDLIVTDKTTPKVNDMIAAMFR</sequence>
<dbReference type="AlphaFoldDB" id="X0TIQ9"/>
<reference evidence="1" key="1">
    <citation type="journal article" date="2014" name="Front. Microbiol.">
        <title>High frequency of phylogenetically diverse reductive dehalogenase-homologous genes in deep subseafloor sedimentary metagenomes.</title>
        <authorList>
            <person name="Kawai M."/>
            <person name="Futagami T."/>
            <person name="Toyoda A."/>
            <person name="Takaki Y."/>
            <person name="Nishi S."/>
            <person name="Hori S."/>
            <person name="Arai W."/>
            <person name="Tsubouchi T."/>
            <person name="Morono Y."/>
            <person name="Uchiyama I."/>
            <person name="Ito T."/>
            <person name="Fujiyama A."/>
            <person name="Inagaki F."/>
            <person name="Takami H."/>
        </authorList>
    </citation>
    <scope>NUCLEOTIDE SEQUENCE</scope>
    <source>
        <strain evidence="1">Expedition CK06-06</strain>
    </source>
</reference>
<feature type="non-terminal residue" evidence="1">
    <location>
        <position position="76"/>
    </location>
</feature>